<dbReference type="GO" id="GO:0022857">
    <property type="term" value="F:transmembrane transporter activity"/>
    <property type="evidence" value="ECO:0007669"/>
    <property type="project" value="TreeGrafter"/>
</dbReference>
<keyword evidence="3" id="KW-1185">Reference proteome</keyword>
<dbReference type="PANTHER" id="PTHR24220:SF686">
    <property type="entry name" value="BLL7988 PROTEIN"/>
    <property type="match status" value="1"/>
</dbReference>
<dbReference type="InterPro" id="IPR027417">
    <property type="entry name" value="P-loop_NTPase"/>
</dbReference>
<dbReference type="GO" id="GO:0005524">
    <property type="term" value="F:ATP binding"/>
    <property type="evidence" value="ECO:0007669"/>
    <property type="project" value="UniProtKB-KW"/>
</dbReference>
<evidence type="ECO:0000259" key="1">
    <source>
        <dbReference type="Pfam" id="PF00005"/>
    </source>
</evidence>
<dbReference type="EMBL" id="VULX01000010">
    <property type="protein sequence ID" value="MSR91400.1"/>
    <property type="molecule type" value="Genomic_DNA"/>
</dbReference>
<evidence type="ECO:0000313" key="3">
    <source>
        <dbReference type="Proteomes" id="UP000460287"/>
    </source>
</evidence>
<feature type="domain" description="ABC transporter" evidence="1">
    <location>
        <begin position="5"/>
        <end position="54"/>
    </location>
</feature>
<comment type="caution">
    <text evidence="2">The sequence shown here is derived from an EMBL/GenBank/DDBJ whole genome shotgun (WGS) entry which is preliminary data.</text>
</comment>
<dbReference type="GO" id="GO:0005886">
    <property type="term" value="C:plasma membrane"/>
    <property type="evidence" value="ECO:0007669"/>
    <property type="project" value="TreeGrafter"/>
</dbReference>
<dbReference type="PANTHER" id="PTHR24220">
    <property type="entry name" value="IMPORT ATP-BINDING PROTEIN"/>
    <property type="match status" value="1"/>
</dbReference>
<sequence length="108" mass="12201">MIKIKNLTKDFTREGIRERVLKDVSSLFGGEAQRVAIVRSLVNKPSILLCDEPTGALDSNNGKKVMELLLNIKKQNNTTLIIVTHDKRIADMGERRLFLEDGEIHELS</sequence>
<organism evidence="2 3">
    <name type="scientific">Inconstantimicrobium porci</name>
    <dbReference type="NCBI Taxonomy" id="2652291"/>
    <lineage>
        <taxon>Bacteria</taxon>
        <taxon>Bacillati</taxon>
        <taxon>Bacillota</taxon>
        <taxon>Clostridia</taxon>
        <taxon>Eubacteriales</taxon>
        <taxon>Clostridiaceae</taxon>
        <taxon>Inconstantimicrobium</taxon>
    </lineage>
</organism>
<proteinExistence type="predicted"/>
<dbReference type="Pfam" id="PF00005">
    <property type="entry name" value="ABC_tran"/>
    <property type="match status" value="1"/>
</dbReference>
<keyword evidence="2" id="KW-0067">ATP-binding</keyword>
<gene>
    <name evidence="2" type="ORF">FYJ33_08225</name>
</gene>
<name>A0A7X2MZD3_9CLOT</name>
<evidence type="ECO:0000313" key="2">
    <source>
        <dbReference type="EMBL" id="MSR91400.1"/>
    </source>
</evidence>
<dbReference type="Proteomes" id="UP000460287">
    <property type="component" value="Unassembled WGS sequence"/>
</dbReference>
<dbReference type="AlphaFoldDB" id="A0A7X2MZD3"/>
<reference evidence="2 3" key="1">
    <citation type="submission" date="2019-08" db="EMBL/GenBank/DDBJ databases">
        <title>In-depth cultivation of the pig gut microbiome towards novel bacterial diversity and tailored functional studies.</title>
        <authorList>
            <person name="Wylensek D."/>
            <person name="Hitch T.C.A."/>
            <person name="Clavel T."/>
        </authorList>
    </citation>
    <scope>NUCLEOTIDE SEQUENCE [LARGE SCALE GENOMIC DNA]</scope>
    <source>
        <strain evidence="2 3">WCA-383-APC-5B</strain>
    </source>
</reference>
<dbReference type="InterPro" id="IPR003439">
    <property type="entry name" value="ABC_transporter-like_ATP-bd"/>
</dbReference>
<keyword evidence="2" id="KW-0547">Nucleotide-binding</keyword>
<dbReference type="GO" id="GO:0016887">
    <property type="term" value="F:ATP hydrolysis activity"/>
    <property type="evidence" value="ECO:0007669"/>
    <property type="project" value="InterPro"/>
</dbReference>
<dbReference type="SUPFAM" id="SSF52540">
    <property type="entry name" value="P-loop containing nucleoside triphosphate hydrolases"/>
    <property type="match status" value="1"/>
</dbReference>
<dbReference type="RefSeq" id="WP_154531291.1">
    <property type="nucleotide sequence ID" value="NZ_VULX01000010.1"/>
</dbReference>
<dbReference type="Gene3D" id="3.40.50.300">
    <property type="entry name" value="P-loop containing nucleotide triphosphate hydrolases"/>
    <property type="match status" value="1"/>
</dbReference>
<dbReference type="InterPro" id="IPR015854">
    <property type="entry name" value="ABC_transpr_LolD-like"/>
</dbReference>
<protein>
    <submittedName>
        <fullName evidence="2">ATP-binding cassette domain-containing protein</fullName>
    </submittedName>
</protein>
<accession>A0A7X2MZD3</accession>